<evidence type="ECO:0000256" key="2">
    <source>
        <dbReference type="ARBA" id="ARBA00022692"/>
    </source>
</evidence>
<sequence>MTRQQHRQNGGQDAAKGPDSVPATDALGGVHIAHERPAPETEPHVIAPLILALADGTRLVARNWWLGGISDAVLAGHDLAGARMEIPFQGIDVGFPVALEAVDDDGPWLFKNLTGRQREALGLFYQNLLTGKMATTGEMITALDTPVDLIPMGETAQEQAAGQALAKPRLLRVMFNIIWYVGLFCLLVGFLGSFAWSRIEGIPLSHARVYAERQELRAPREGYLQRAASAQRHVAEGTILARLQDPEVEAALEDVQSRIDVLDARITEGRERLTLHLSMREAVRETLGRLYSDAAMARFDAGISIRPGDYNDQRTRLEQELRGFETDLARAVSEMRTLRQQRTSMQITSPTGGLVAEWLAADGQYMRMGDTLAIYETYAPRVIRGWLDDRRGGSVRPGMRAEIRLPERDPETRITGRVTTVEAGANPAEPDRFGLIVTIEAVGLDADETRARLRFNAPTEVVVKRGLLARWFGTGG</sequence>
<evidence type="ECO:0000256" key="5">
    <source>
        <dbReference type="SAM" id="Coils"/>
    </source>
</evidence>
<dbReference type="AlphaFoldDB" id="A0A543K4I1"/>
<dbReference type="OrthoDB" id="7857540at2"/>
<evidence type="ECO:0000313" key="9">
    <source>
        <dbReference type="Proteomes" id="UP000320582"/>
    </source>
</evidence>
<keyword evidence="3 7" id="KW-1133">Transmembrane helix</keyword>
<evidence type="ECO:0000256" key="1">
    <source>
        <dbReference type="ARBA" id="ARBA00004167"/>
    </source>
</evidence>
<evidence type="ECO:0000256" key="7">
    <source>
        <dbReference type="SAM" id="Phobius"/>
    </source>
</evidence>
<proteinExistence type="predicted"/>
<dbReference type="GO" id="GO:0016020">
    <property type="term" value="C:membrane"/>
    <property type="evidence" value="ECO:0007669"/>
    <property type="project" value="UniProtKB-SubCell"/>
</dbReference>
<evidence type="ECO:0000256" key="4">
    <source>
        <dbReference type="ARBA" id="ARBA00023136"/>
    </source>
</evidence>
<dbReference type="InterPro" id="IPR050739">
    <property type="entry name" value="MFP"/>
</dbReference>
<comment type="caution">
    <text evidence="8">The sequence shown here is derived from an EMBL/GenBank/DDBJ whole genome shotgun (WGS) entry which is preliminary data.</text>
</comment>
<dbReference type="RefSeq" id="WP_142085613.1">
    <property type="nucleotide sequence ID" value="NZ_VFPT01000004.1"/>
</dbReference>
<reference evidence="8 9" key="1">
    <citation type="submission" date="2019-06" db="EMBL/GenBank/DDBJ databases">
        <title>Genomic Encyclopedia of Archaeal and Bacterial Type Strains, Phase II (KMG-II): from individual species to whole genera.</title>
        <authorList>
            <person name="Goeker M."/>
        </authorList>
    </citation>
    <scope>NUCLEOTIDE SEQUENCE [LARGE SCALE GENOMIC DNA]</scope>
    <source>
        <strain evidence="8 9">DSM 18423</strain>
    </source>
</reference>
<organism evidence="8 9">
    <name type="scientific">Roseinatronobacter monicus</name>
    <dbReference type="NCBI Taxonomy" id="393481"/>
    <lineage>
        <taxon>Bacteria</taxon>
        <taxon>Pseudomonadati</taxon>
        <taxon>Pseudomonadota</taxon>
        <taxon>Alphaproteobacteria</taxon>
        <taxon>Rhodobacterales</taxon>
        <taxon>Paracoccaceae</taxon>
        <taxon>Roseinatronobacter</taxon>
    </lineage>
</organism>
<gene>
    <name evidence="8" type="ORF">BD293_4308</name>
</gene>
<dbReference type="PANTHER" id="PTHR30386">
    <property type="entry name" value="MEMBRANE FUSION SUBUNIT OF EMRAB-TOLC MULTIDRUG EFFLUX PUMP"/>
    <property type="match status" value="1"/>
</dbReference>
<keyword evidence="5" id="KW-0175">Coiled coil</keyword>
<keyword evidence="9" id="KW-1185">Reference proteome</keyword>
<feature type="coiled-coil region" evidence="5">
    <location>
        <begin position="314"/>
        <end position="341"/>
    </location>
</feature>
<evidence type="ECO:0000256" key="6">
    <source>
        <dbReference type="SAM" id="MobiDB-lite"/>
    </source>
</evidence>
<dbReference type="PANTHER" id="PTHR30386:SF26">
    <property type="entry name" value="TRANSPORT PROTEIN COMB"/>
    <property type="match status" value="1"/>
</dbReference>
<evidence type="ECO:0000256" key="3">
    <source>
        <dbReference type="ARBA" id="ARBA00022989"/>
    </source>
</evidence>
<feature type="transmembrane region" description="Helical" evidence="7">
    <location>
        <begin position="177"/>
        <end position="196"/>
    </location>
</feature>
<keyword evidence="2 7" id="KW-0812">Transmembrane</keyword>
<protein>
    <submittedName>
        <fullName evidence="8">HlyD family secretion protein</fullName>
    </submittedName>
</protein>
<comment type="subcellular location">
    <subcellularLocation>
        <location evidence="1">Membrane</location>
        <topology evidence="1">Single-pass membrane protein</topology>
    </subcellularLocation>
</comment>
<dbReference type="Proteomes" id="UP000320582">
    <property type="component" value="Unassembled WGS sequence"/>
</dbReference>
<feature type="region of interest" description="Disordered" evidence="6">
    <location>
        <begin position="1"/>
        <end position="25"/>
    </location>
</feature>
<evidence type="ECO:0000313" key="8">
    <source>
        <dbReference type="EMBL" id="TQM89989.1"/>
    </source>
</evidence>
<accession>A0A543K4I1</accession>
<dbReference type="EMBL" id="VFPT01000004">
    <property type="protein sequence ID" value="TQM89989.1"/>
    <property type="molecule type" value="Genomic_DNA"/>
</dbReference>
<keyword evidence="4 7" id="KW-0472">Membrane</keyword>
<name>A0A543K4I1_9RHOB</name>